<dbReference type="GO" id="GO:0005737">
    <property type="term" value="C:cytoplasm"/>
    <property type="evidence" value="ECO:0007669"/>
    <property type="project" value="TreeGrafter"/>
</dbReference>
<evidence type="ECO:0000313" key="2">
    <source>
        <dbReference type="EMBL" id="RZC33539.1"/>
    </source>
</evidence>
<dbReference type="GO" id="GO:0005096">
    <property type="term" value="F:GTPase activator activity"/>
    <property type="evidence" value="ECO:0007669"/>
    <property type="project" value="InterPro"/>
</dbReference>
<evidence type="ECO:0000256" key="1">
    <source>
        <dbReference type="SAM" id="MobiDB-lite"/>
    </source>
</evidence>
<reference evidence="2 3" key="1">
    <citation type="submission" date="2017-03" db="EMBL/GenBank/DDBJ databases">
        <title>Genome of the blue death feigning beetle - Asbolus verrucosus.</title>
        <authorList>
            <person name="Rider S.D."/>
        </authorList>
    </citation>
    <scope>NUCLEOTIDE SEQUENCE [LARGE SCALE GENOMIC DNA]</scope>
    <source>
        <strain evidence="2">Butters</strain>
        <tissue evidence="2">Head and leg muscle</tissue>
    </source>
</reference>
<evidence type="ECO:0000313" key="3">
    <source>
        <dbReference type="Proteomes" id="UP000292052"/>
    </source>
</evidence>
<feature type="region of interest" description="Disordered" evidence="1">
    <location>
        <begin position="592"/>
        <end position="674"/>
    </location>
</feature>
<organism evidence="2 3">
    <name type="scientific">Asbolus verrucosus</name>
    <name type="common">Desert ironclad beetle</name>
    <dbReference type="NCBI Taxonomy" id="1661398"/>
    <lineage>
        <taxon>Eukaryota</taxon>
        <taxon>Metazoa</taxon>
        <taxon>Ecdysozoa</taxon>
        <taxon>Arthropoda</taxon>
        <taxon>Hexapoda</taxon>
        <taxon>Insecta</taxon>
        <taxon>Pterygota</taxon>
        <taxon>Neoptera</taxon>
        <taxon>Endopterygota</taxon>
        <taxon>Coleoptera</taxon>
        <taxon>Polyphaga</taxon>
        <taxon>Cucujiformia</taxon>
        <taxon>Tenebrionidae</taxon>
        <taxon>Pimeliinae</taxon>
        <taxon>Asbolus</taxon>
    </lineage>
</organism>
<dbReference type="InterPro" id="IPR027107">
    <property type="entry name" value="Tuberin/Ral-act_asu"/>
</dbReference>
<gene>
    <name evidence="2" type="ORF">BDFB_003365</name>
</gene>
<feature type="compositionally biased region" description="Basic residues" evidence="1">
    <location>
        <begin position="621"/>
        <end position="637"/>
    </location>
</feature>
<feature type="region of interest" description="Disordered" evidence="1">
    <location>
        <begin position="560"/>
        <end position="579"/>
    </location>
</feature>
<dbReference type="EMBL" id="QDEB01087914">
    <property type="protein sequence ID" value="RZC33539.1"/>
    <property type="molecule type" value="Genomic_DNA"/>
</dbReference>
<sequence>MFSKRNLVDVKKSTSKIQDPKKDLATRIKHLKIILDNVDIAEAKGLFEANFSHVYNILYDSFIQAEGNLRQRVHKAHKEELDCTLWILEQVLCLLPELIHKRWQLHSLGRILSKLLHPGNSIKLRRQAIRFFLMWYQALNDNAPDYVHNMFETLVPGFNNPTSLPTQISGSVFHDTSAQHPVTPSELLPVLPPSGGEKGPEHPSKFFLEALLEHMVHTVIKLEWQDKAAHHHRCFHFLLEKFKVYYLMKICPNFSHESSLYTPNLGMNNLSNIFRKAWRYLDFRFACFEETRSREVSLIMWVASYLHLTKKNADGGPASLTHSTNNAPVAPHEEETQHESAHPSLDSTISIHTNKTASDEDLAAQIVREVLCSSRDNVNFIHELYRQAFLINFSHVIVIRKIIAVYKDLIQLNVPEIPCYMLEPLEDASRFVEDAFPEGARPARLRNDSYLGAIHKENLLVRAGMQHRFQGAIIVGVVANNFPSFGGMPPQEKNGYTRGETGSSNFPDSYSYVDQSEFERGNIAGIMGQVFASSYVFNELGRIDQRMGHLTDLPLDRLTEQKSKRGRRLTNRPENNAQCNMNEHGHIAACRQDSSLPDGNVLRKKNKHGLTRSYSETSLNVKRRSSQRQKNTKHRRSLSLDNLPQLDTESTDRTRSPSPAPSSGLESNSIKDSPIQLDVLSTENSSTESSGEHRGVVCGGSIRGWLPDVAVILWRRMLGALGDINTITDPKLHAQVFEYLVKLTETLIKIKHNQGVSADNQSTPVAPELIPPVTLILPWCFGALMLPEGFESGKLNALRLLCTVTLDCDCKHRNYLPQFYRFLHMALIGNSKPFLNTTLKFLGPRFLSLQLPGFSLLLLDLIHACNTVLNSIENLEGAPRTEAISIIANLLSLPDDLNCISVLQPEENIHVISCPDIKEHVVSILLRAGRREPKGKARCIALSALGMFVYKELTNQTFHPKVADAINVLLLALKLASNILFLLCDHASLLWTQYPRLGNAVIRTLCGALFLHEPLGSTAGESDKALGTALLLCLGEWCMRLEPKRLLEVSEYGEERGSCLLLQVFT</sequence>
<accession>A0A482VM64</accession>
<dbReference type="STRING" id="1661398.A0A482VM64"/>
<feature type="compositionally biased region" description="Basic and acidic residues" evidence="1">
    <location>
        <begin position="331"/>
        <end position="341"/>
    </location>
</feature>
<dbReference type="SUPFAM" id="SSF48371">
    <property type="entry name" value="ARM repeat"/>
    <property type="match status" value="1"/>
</dbReference>
<dbReference type="Proteomes" id="UP000292052">
    <property type="component" value="Unassembled WGS sequence"/>
</dbReference>
<feature type="compositionally biased region" description="Polar residues" evidence="1">
    <location>
        <begin position="639"/>
        <end position="648"/>
    </location>
</feature>
<dbReference type="AlphaFoldDB" id="A0A482VM64"/>
<comment type="caution">
    <text evidence="2">The sequence shown here is derived from an EMBL/GenBank/DDBJ whole genome shotgun (WGS) entry which is preliminary data.</text>
</comment>
<dbReference type="PANTHER" id="PTHR10063:SF11">
    <property type="entry name" value="RHO GTPASE-ACTIVATING PROTEIN CG5521-RELATED"/>
    <property type="match status" value="1"/>
</dbReference>
<feature type="region of interest" description="Disordered" evidence="1">
    <location>
        <begin position="317"/>
        <end position="344"/>
    </location>
</feature>
<dbReference type="GO" id="GO:0005634">
    <property type="term" value="C:nucleus"/>
    <property type="evidence" value="ECO:0007669"/>
    <property type="project" value="InterPro"/>
</dbReference>
<proteinExistence type="predicted"/>
<name>A0A482VM64_ASBVE</name>
<protein>
    <submittedName>
        <fullName evidence="2">Uncharacterized protein</fullName>
    </submittedName>
</protein>
<keyword evidence="3" id="KW-1185">Reference proteome</keyword>
<dbReference type="PANTHER" id="PTHR10063">
    <property type="entry name" value="TUBERIN"/>
    <property type="match status" value="1"/>
</dbReference>
<dbReference type="OrthoDB" id="19311at2759"/>
<feature type="non-terminal residue" evidence="2">
    <location>
        <position position="1066"/>
    </location>
</feature>
<dbReference type="InterPro" id="IPR016024">
    <property type="entry name" value="ARM-type_fold"/>
</dbReference>